<protein>
    <submittedName>
        <fullName evidence="3">RRM domain-containing protein</fullName>
    </submittedName>
</protein>
<dbReference type="WBParaSite" id="HPLM_0000573801-mRNA-1">
    <property type="protein sequence ID" value="HPLM_0000573801-mRNA-1"/>
    <property type="gene ID" value="HPLM_0000573801"/>
</dbReference>
<gene>
    <name evidence="1" type="ORF">HPLM_LOCUS5730</name>
</gene>
<reference evidence="3" key="1">
    <citation type="submission" date="2017-02" db="UniProtKB">
        <authorList>
            <consortium name="WormBaseParasite"/>
        </authorList>
    </citation>
    <scope>IDENTIFICATION</scope>
</reference>
<dbReference type="Proteomes" id="UP000268014">
    <property type="component" value="Unassembled WGS sequence"/>
</dbReference>
<proteinExistence type="predicted"/>
<sequence>MFFGEEDDALRMRWAVVCSIPDERLINTLSEFSSWFLDKVTCVASRMNIYARFEERPKVVQHVPVGDYNACATAYENIRKNWPAVMFVLHILPEKNACEYEWMRTLSSIHGFVRQGVLLDNALDRFASVAKLGNDPNEVFANVAQWIARATSKLCLDKDPMYKPYDLRVGSGKAVPINAKIDQDAMQTAVNTVLSGSPDLLPLHREESAVQVSGYPSSLNEFGVAQLFHGLKVTGVVLNSDRATITFATKFLAYQACFLNGKKLDRFHTLHVEPISQEVKEQISLAEADM</sequence>
<keyword evidence="2" id="KW-1185">Reference proteome</keyword>
<name>A0A0N4W6N8_HAEPC</name>
<dbReference type="SUPFAM" id="SSF54928">
    <property type="entry name" value="RNA-binding domain, RBD"/>
    <property type="match status" value="1"/>
</dbReference>
<dbReference type="OrthoDB" id="5800150at2759"/>
<reference evidence="1 2" key="2">
    <citation type="submission" date="2018-11" db="EMBL/GenBank/DDBJ databases">
        <authorList>
            <consortium name="Pathogen Informatics"/>
        </authorList>
    </citation>
    <scope>NUCLEOTIDE SEQUENCE [LARGE SCALE GENOMIC DNA]</scope>
    <source>
        <strain evidence="1 2">MHpl1</strain>
    </source>
</reference>
<evidence type="ECO:0000313" key="3">
    <source>
        <dbReference type="WBParaSite" id="HPLM_0000573801-mRNA-1"/>
    </source>
</evidence>
<dbReference type="GO" id="GO:0003676">
    <property type="term" value="F:nucleic acid binding"/>
    <property type="evidence" value="ECO:0007669"/>
    <property type="project" value="InterPro"/>
</dbReference>
<dbReference type="OMA" id="PWALICS"/>
<dbReference type="EMBL" id="UZAF01016382">
    <property type="protein sequence ID" value="VDO26915.1"/>
    <property type="molecule type" value="Genomic_DNA"/>
</dbReference>
<organism evidence="3">
    <name type="scientific">Haemonchus placei</name>
    <name type="common">Barber's pole worm</name>
    <dbReference type="NCBI Taxonomy" id="6290"/>
    <lineage>
        <taxon>Eukaryota</taxon>
        <taxon>Metazoa</taxon>
        <taxon>Ecdysozoa</taxon>
        <taxon>Nematoda</taxon>
        <taxon>Chromadorea</taxon>
        <taxon>Rhabditida</taxon>
        <taxon>Rhabditina</taxon>
        <taxon>Rhabditomorpha</taxon>
        <taxon>Strongyloidea</taxon>
        <taxon>Trichostrongylidae</taxon>
        <taxon>Haemonchus</taxon>
    </lineage>
</organism>
<accession>A0A0N4W6N8</accession>
<dbReference type="InterPro" id="IPR035979">
    <property type="entry name" value="RBD_domain_sf"/>
</dbReference>
<dbReference type="AlphaFoldDB" id="A0A0N4W6N8"/>
<evidence type="ECO:0000313" key="2">
    <source>
        <dbReference type="Proteomes" id="UP000268014"/>
    </source>
</evidence>
<evidence type="ECO:0000313" key="1">
    <source>
        <dbReference type="EMBL" id="VDO26915.1"/>
    </source>
</evidence>
<dbReference type="STRING" id="6290.A0A0N4W6N8"/>